<keyword evidence="2" id="KW-0812">Transmembrane</keyword>
<dbReference type="EMBL" id="JACAGC010000001">
    <property type="protein sequence ID" value="KAF6390327.1"/>
    <property type="molecule type" value="Genomic_DNA"/>
</dbReference>
<keyword evidence="2" id="KW-1133">Transmembrane helix</keyword>
<dbReference type="PANTHER" id="PTHR10424">
    <property type="entry name" value="VIRAL ENVELOPE PROTEIN"/>
    <property type="match status" value="1"/>
</dbReference>
<dbReference type="InterPro" id="IPR018154">
    <property type="entry name" value="TLV/ENV_coat_polyprotein"/>
</dbReference>
<dbReference type="CDD" id="cd09851">
    <property type="entry name" value="HTLV-1-like_HR1-HR2"/>
    <property type="match status" value="1"/>
</dbReference>
<evidence type="ECO:0000313" key="3">
    <source>
        <dbReference type="EMBL" id="KAF6390327.1"/>
    </source>
</evidence>
<dbReference type="Pfam" id="PF00429">
    <property type="entry name" value="TLV_coat"/>
    <property type="match status" value="1"/>
</dbReference>
<dbReference type="AlphaFoldDB" id="A0A7J8AUQ4"/>
<dbReference type="Proteomes" id="UP000585614">
    <property type="component" value="Unassembled WGS sequence"/>
</dbReference>
<feature type="transmembrane region" description="Helical" evidence="2">
    <location>
        <begin position="20"/>
        <end position="42"/>
    </location>
</feature>
<comment type="caution">
    <text evidence="3">The sequence shown here is derived from an EMBL/GenBank/DDBJ whole genome shotgun (WGS) entry which is preliminary data.</text>
</comment>
<feature type="coiled-coil region" evidence="1">
    <location>
        <begin position="52"/>
        <end position="79"/>
    </location>
</feature>
<accession>A0A7J8AUQ4</accession>
<evidence type="ECO:0000256" key="2">
    <source>
        <dbReference type="SAM" id="Phobius"/>
    </source>
</evidence>
<evidence type="ECO:0000256" key="1">
    <source>
        <dbReference type="SAM" id="Coils"/>
    </source>
</evidence>
<organism evidence="3 4">
    <name type="scientific">Rhinolophus ferrumequinum</name>
    <name type="common">Greater horseshoe bat</name>
    <dbReference type="NCBI Taxonomy" id="59479"/>
    <lineage>
        <taxon>Eukaryota</taxon>
        <taxon>Metazoa</taxon>
        <taxon>Chordata</taxon>
        <taxon>Craniata</taxon>
        <taxon>Vertebrata</taxon>
        <taxon>Euteleostomi</taxon>
        <taxon>Mammalia</taxon>
        <taxon>Eutheria</taxon>
        <taxon>Laurasiatheria</taxon>
        <taxon>Chiroptera</taxon>
        <taxon>Yinpterochiroptera</taxon>
        <taxon>Rhinolophoidea</taxon>
        <taxon>Rhinolophidae</taxon>
        <taxon>Rhinolophinae</taxon>
        <taxon>Rhinolophus</taxon>
    </lineage>
</organism>
<reference evidence="3 4" key="1">
    <citation type="journal article" date="2020" name="Nature">
        <title>Six reference-quality genomes reveal evolution of bat adaptations.</title>
        <authorList>
            <person name="Jebb D."/>
            <person name="Huang Z."/>
            <person name="Pippel M."/>
            <person name="Hughes G.M."/>
            <person name="Lavrichenko K."/>
            <person name="Devanna P."/>
            <person name="Winkler S."/>
            <person name="Jermiin L.S."/>
            <person name="Skirmuntt E.C."/>
            <person name="Katzourakis A."/>
            <person name="Burkitt-Gray L."/>
            <person name="Ray D.A."/>
            <person name="Sullivan K.A.M."/>
            <person name="Roscito J.G."/>
            <person name="Kirilenko B.M."/>
            <person name="Davalos L.M."/>
            <person name="Corthals A.P."/>
            <person name="Power M.L."/>
            <person name="Jones G."/>
            <person name="Ransome R.D."/>
            <person name="Dechmann D.K.N."/>
            <person name="Locatelli A.G."/>
            <person name="Puechmaille S.J."/>
            <person name="Fedrigo O."/>
            <person name="Jarvis E.D."/>
            <person name="Hiller M."/>
            <person name="Vernes S.C."/>
            <person name="Myers E.W."/>
            <person name="Teeling E.C."/>
        </authorList>
    </citation>
    <scope>NUCLEOTIDE SEQUENCE [LARGE SCALE GENOMIC DNA]</scope>
    <source>
        <strain evidence="3">MRhiFer1</strain>
        <tissue evidence="3">Lung</tissue>
    </source>
</reference>
<keyword evidence="2" id="KW-0472">Membrane</keyword>
<dbReference type="PANTHER" id="PTHR10424:SF82">
    <property type="entry name" value="ENVELOPE GLYCOPROTEIN-RELATED"/>
    <property type="match status" value="1"/>
</dbReference>
<gene>
    <name evidence="3" type="ORF">mRhiFer1_007901</name>
</gene>
<feature type="transmembrane region" description="Helical" evidence="2">
    <location>
        <begin position="149"/>
        <end position="175"/>
    </location>
</feature>
<evidence type="ECO:0008006" key="5">
    <source>
        <dbReference type="Google" id="ProtNLM"/>
    </source>
</evidence>
<dbReference type="SUPFAM" id="SSF58069">
    <property type="entry name" value="Virus ectodomain"/>
    <property type="match status" value="1"/>
</dbReference>
<name>A0A7J8AUQ4_RHIFE</name>
<proteinExistence type="predicted"/>
<dbReference type="Gene3D" id="1.10.287.210">
    <property type="match status" value="1"/>
</dbReference>
<evidence type="ECO:0000313" key="4">
    <source>
        <dbReference type="Proteomes" id="UP000585614"/>
    </source>
</evidence>
<sequence>MYSHWDSDTSMRSKREPITALTIATLFSLGIAGAGTGIASLATQQSGMTSLRAAIDEDIERLETSISHLEKSLTSLSEVVLQNRRGLDLLFLQQGGLCAALGEECCFYADHTGVVKESMAKVRKGLAKKKREREAQENWFEAWFNRSPWLTTLVSTLVGPIILLVLILTLGPCILNKLINFVKDRVNTVQLMVLRQQYETVPTREDLYGWPVHEQDSSL</sequence>
<protein>
    <recommendedName>
        <fullName evidence="5">Envelope glycoprotein</fullName>
    </recommendedName>
</protein>
<keyword evidence="1" id="KW-0175">Coiled coil</keyword>